<organism evidence="1 2">
    <name type="scientific">Halogeometricum luteum</name>
    <dbReference type="NCBI Taxonomy" id="2950537"/>
    <lineage>
        <taxon>Archaea</taxon>
        <taxon>Methanobacteriati</taxon>
        <taxon>Methanobacteriota</taxon>
        <taxon>Stenosarchaea group</taxon>
        <taxon>Halobacteria</taxon>
        <taxon>Halobacteriales</taxon>
        <taxon>Haloferacaceae</taxon>
        <taxon>Halogeometricum</taxon>
    </lineage>
</organism>
<evidence type="ECO:0000313" key="1">
    <source>
        <dbReference type="EMBL" id="MDS0296603.1"/>
    </source>
</evidence>
<name>A0ABU2G8Z1_9EURY</name>
<dbReference type="EMBL" id="JAMQOQ010000007">
    <property type="protein sequence ID" value="MDS0296603.1"/>
    <property type="molecule type" value="Genomic_DNA"/>
</dbReference>
<protein>
    <submittedName>
        <fullName evidence="1">Nucleotidyltransferase family protein</fullName>
    </submittedName>
</protein>
<dbReference type="RefSeq" id="WP_310930613.1">
    <property type="nucleotide sequence ID" value="NZ_JAMQOQ010000007.1"/>
</dbReference>
<reference evidence="1 2" key="1">
    <citation type="submission" date="2022-06" db="EMBL/GenBank/DDBJ databases">
        <title>Halogeometricum sp. a new haloarchaeum isolate from saline soil.</title>
        <authorList>
            <person name="Strakova D."/>
            <person name="Galisteo C."/>
            <person name="Sanchez-Porro C."/>
            <person name="Ventosa A."/>
        </authorList>
    </citation>
    <scope>NUCLEOTIDE SEQUENCE [LARGE SCALE GENOMIC DNA]</scope>
    <source>
        <strain evidence="2">S3BR25-2</strain>
    </source>
</reference>
<dbReference type="InterPro" id="IPR043519">
    <property type="entry name" value="NT_sf"/>
</dbReference>
<proteinExistence type="predicted"/>
<comment type="caution">
    <text evidence="1">The sequence shown here is derived from an EMBL/GenBank/DDBJ whole genome shotgun (WGS) entry which is preliminary data.</text>
</comment>
<dbReference type="InterPro" id="IPR019646">
    <property type="entry name" value="Aminoglyc_AdlTrfase"/>
</dbReference>
<sequence length="234" mass="26120">MSFNNRSDALIELLEELTRAEHEYVLVGGYAVSAFNARFSTDLDIVVAPDSKAEFAEFLEGQGFEETDSHAKEWFYDTEVIEYEKRLTPQQPIGFDLLVNGLGCRQTEAQWSFDYLYDHSHQQEVSGGTVTTTARVIDGAVLVAAKLHSGRETDLRDVLAVAEELDLDAVTPHLRRGDDNALREQLERGLEILESDELKHGYRSDFGASAVSEGTVTALQEYLSSQIGLLSEKR</sequence>
<dbReference type="Proteomes" id="UP001254813">
    <property type="component" value="Unassembled WGS sequence"/>
</dbReference>
<dbReference type="SUPFAM" id="SSF81301">
    <property type="entry name" value="Nucleotidyltransferase"/>
    <property type="match status" value="1"/>
</dbReference>
<keyword evidence="2" id="KW-1185">Reference proteome</keyword>
<gene>
    <name evidence="1" type="ORF">NDI79_20750</name>
</gene>
<dbReference type="Pfam" id="PF10706">
    <property type="entry name" value="Aminoglyc_resit"/>
    <property type="match status" value="1"/>
</dbReference>
<evidence type="ECO:0000313" key="2">
    <source>
        <dbReference type="Proteomes" id="UP001254813"/>
    </source>
</evidence>
<dbReference type="Gene3D" id="3.30.460.40">
    <property type="match status" value="1"/>
</dbReference>
<accession>A0ABU2G8Z1</accession>